<organism evidence="1 2">
    <name type="scientific">Clostridium celatum DSM 1785</name>
    <dbReference type="NCBI Taxonomy" id="545697"/>
    <lineage>
        <taxon>Bacteria</taxon>
        <taxon>Bacillati</taxon>
        <taxon>Bacillota</taxon>
        <taxon>Clostridia</taxon>
        <taxon>Eubacteriales</taxon>
        <taxon>Clostridiaceae</taxon>
        <taxon>Clostridium</taxon>
    </lineage>
</organism>
<evidence type="ECO:0000313" key="1">
    <source>
        <dbReference type="EMBL" id="EKY23405.1"/>
    </source>
</evidence>
<reference evidence="1 2" key="1">
    <citation type="submission" date="2012-05" db="EMBL/GenBank/DDBJ databases">
        <authorList>
            <person name="Weinstock G."/>
            <person name="Sodergren E."/>
            <person name="Lobos E.A."/>
            <person name="Fulton L."/>
            <person name="Fulton R."/>
            <person name="Courtney L."/>
            <person name="Fronick C."/>
            <person name="O'Laughlin M."/>
            <person name="Godfrey J."/>
            <person name="Wilson R.M."/>
            <person name="Miner T."/>
            <person name="Farmer C."/>
            <person name="Delehaunty K."/>
            <person name="Cordes M."/>
            <person name="Minx P."/>
            <person name="Tomlinson C."/>
            <person name="Chen J."/>
            <person name="Wollam A."/>
            <person name="Pepin K.H."/>
            <person name="Bhonagiri V."/>
            <person name="Zhang X."/>
            <person name="Suruliraj S."/>
            <person name="Warren W."/>
            <person name="Mitreva M."/>
            <person name="Mardis E.R."/>
            <person name="Wilson R.K."/>
        </authorList>
    </citation>
    <scope>NUCLEOTIDE SEQUENCE [LARGE SCALE GENOMIC DNA]</scope>
    <source>
        <strain evidence="1 2">DSM 1785</strain>
    </source>
</reference>
<dbReference type="HOGENOM" id="CLU_1692415_0_0_9"/>
<accession>L1Q6R2</accession>
<sequence>MKKVIWSIILTILLIGLVGCQIKTEDNTHKDSLSVEIIATNDANSYKGMPITLKPKAIGEYDKEIQYHWILKSDDDVEGFIVPEKGPQKEIINSGEPVELGLFKEVSWVEVTVIEFKVELQIEDKETSKIIATNEITIENNQGTYSIKETVDNFV</sequence>
<dbReference type="AlphaFoldDB" id="L1Q6R2"/>
<keyword evidence="2" id="KW-1185">Reference proteome</keyword>
<dbReference type="OrthoDB" id="1937295at2"/>
<gene>
    <name evidence="1" type="ORF">HMPREF0216_02935</name>
</gene>
<proteinExistence type="predicted"/>
<protein>
    <submittedName>
        <fullName evidence="1">Uncharacterized protein</fullName>
    </submittedName>
</protein>
<name>L1Q6R2_9CLOT</name>
<evidence type="ECO:0000313" key="2">
    <source>
        <dbReference type="Proteomes" id="UP000010420"/>
    </source>
</evidence>
<dbReference type="RefSeq" id="WP_005215292.1">
    <property type="nucleotide sequence ID" value="NZ_KB291693.1"/>
</dbReference>
<comment type="caution">
    <text evidence="1">The sequence shown here is derived from an EMBL/GenBank/DDBJ whole genome shotgun (WGS) entry which is preliminary data.</text>
</comment>
<dbReference type="EMBL" id="AMEZ01000105">
    <property type="protein sequence ID" value="EKY23405.1"/>
    <property type="molecule type" value="Genomic_DNA"/>
</dbReference>
<dbReference type="PROSITE" id="PS51257">
    <property type="entry name" value="PROKAR_LIPOPROTEIN"/>
    <property type="match status" value="1"/>
</dbReference>
<dbReference type="PATRIC" id="fig|545697.3.peg.2884"/>
<dbReference type="Proteomes" id="UP000010420">
    <property type="component" value="Unassembled WGS sequence"/>
</dbReference>